<evidence type="ECO:0000313" key="11">
    <source>
        <dbReference type="Proteomes" id="UP001187682"/>
    </source>
</evidence>
<sequence>MKQGFSSLDVKAVAHELSQTLPTLRLSNIYELSTRILLFKFAKPDVKKQLVVDAGFRCHLTEFARTTADDPSTFIRHLRKALKTRRVTAVRQVGTDRVIELQFSEGQYRLFLEFFAAGNVILTDNNLKILALLRVVHEEQGQVPQKIGSAYAIDQRQNYEGVPPLTKERVREALKLAIERSATGWKKQKPGTALRKGLATTITEVPPVLADHVLQAHGFDVTISLEDILASEEKIDSLFEALQEGRALVDQTASSERCTGYILAKPRAGATPSGDPNDGSSYKREDLLYEDYHPFLPYKYKNDPSYVALTFDNYNKTVDEFHSSIEGQKLESKVQEREETAKRKLNAAREDQAKRIEGLQEAQLLSLRKAAAIETNVERVQEAMDAVNGVLDSGMDWVDVGKLIEREQKRGNPVAAIIKLPMKLAENTITLLLSEEGADEDEDMDEGYTTESSASDSDDEDSESKKPTGTEKLTIDINLGITPWANAREYHDHRRTAAEKEKKTALQTEKAMKSAEQKVKQVLKQGLKTEKPLMQPLRQNVWFDKFLWFISSDGYLVLAGKDTVQSEMLYKRHLRKGDIYCHADVPGAANVVIKNNPAAVDSPIPPSTLAQAGMLSVCTSGAWDSKAVLAAWWVKAEQVTKTLPGGQILPPGSFTVKGEKNFLPPAQLLVGFGVLFRVSEESRARHTKHRIYDAAPEEAGDKSTAGSDGNVSDDADDAAGTKEKGEEAQGDSEAESDDEAQDQRVRGNPLQSARSQNDDEAEEDDGTKAVADLTLSEPTPEATEEVDKSTTANESVQGSADAASRLEVSTPTSRPASTAPSEKKQGPKRGQRSKAKKIAMKYKDQDEEDRTAVEDLIGATAGRQRAEEAAREKARREAEAEAQRERRRAQIERQRAQAAEHELRRAKMMEEGRGDEPLEPERLDAVEALVGTPLPDDEILEAVPFCAPWAALAKVKYKVKLQPGSLKRGKAVKDILERWKIESERKGALDPKGEDREKMWPREVELLKGLRAEEAVGVVPVGKVTIMMSRAGSGGGGKGPQGKGKGKAGGNKKK</sequence>
<accession>A0AAE8STM0</accession>
<dbReference type="PANTHER" id="PTHR15239">
    <property type="entry name" value="NUCLEAR EXPORT MEDIATOR FACTOR NEMF"/>
    <property type="match status" value="1"/>
</dbReference>
<feature type="domain" description="NFACT RNA-binding" evidence="8">
    <location>
        <begin position="545"/>
        <end position="658"/>
    </location>
</feature>
<dbReference type="InterPro" id="IPR021846">
    <property type="entry name" value="NFACT-C"/>
</dbReference>
<comment type="caution">
    <text evidence="10">The sequence shown here is derived from an EMBL/GenBank/DDBJ whole genome shotgun (WGS) entry which is preliminary data.</text>
</comment>
<evidence type="ECO:0000256" key="5">
    <source>
        <dbReference type="ARBA" id="ARBA00070414"/>
    </source>
</evidence>
<feature type="compositionally biased region" description="Acidic residues" evidence="7">
    <location>
        <begin position="436"/>
        <end position="448"/>
    </location>
</feature>
<organism evidence="10 11">
    <name type="scientific">Cephalotrichum gorgonifer</name>
    <dbReference type="NCBI Taxonomy" id="2041049"/>
    <lineage>
        <taxon>Eukaryota</taxon>
        <taxon>Fungi</taxon>
        <taxon>Dikarya</taxon>
        <taxon>Ascomycota</taxon>
        <taxon>Pezizomycotina</taxon>
        <taxon>Sordariomycetes</taxon>
        <taxon>Hypocreomycetidae</taxon>
        <taxon>Microascales</taxon>
        <taxon>Microascaceae</taxon>
        <taxon>Cephalotrichum</taxon>
    </lineage>
</organism>
<evidence type="ECO:0000256" key="2">
    <source>
        <dbReference type="ARBA" id="ARBA00008318"/>
    </source>
</evidence>
<keyword evidence="4 6" id="KW-0175">Coiled coil</keyword>
<dbReference type="PANTHER" id="PTHR15239:SF6">
    <property type="entry name" value="RIBOSOME QUALITY CONTROL COMPLEX SUBUNIT NEMF"/>
    <property type="match status" value="1"/>
</dbReference>
<dbReference type="GO" id="GO:0043023">
    <property type="term" value="F:ribosomal large subunit binding"/>
    <property type="evidence" value="ECO:0007669"/>
    <property type="project" value="TreeGrafter"/>
</dbReference>
<keyword evidence="11" id="KW-1185">Reference proteome</keyword>
<feature type="compositionally biased region" description="Acidic residues" evidence="7">
    <location>
        <begin position="728"/>
        <end position="740"/>
    </location>
</feature>
<dbReference type="AlphaFoldDB" id="A0AAE8STM0"/>
<proteinExistence type="inferred from homology"/>
<evidence type="ECO:0000256" key="1">
    <source>
        <dbReference type="ARBA" id="ARBA00004496"/>
    </source>
</evidence>
<feature type="domain" description="NFACT protein C-terminal" evidence="9">
    <location>
        <begin position="921"/>
        <end position="1027"/>
    </location>
</feature>
<keyword evidence="3" id="KW-0963">Cytoplasm</keyword>
<feature type="coiled-coil region" evidence="6">
    <location>
        <begin position="331"/>
        <end position="362"/>
    </location>
</feature>
<comment type="subcellular location">
    <subcellularLocation>
        <location evidence="1">Cytoplasm</location>
    </subcellularLocation>
</comment>
<feature type="compositionally biased region" description="Polar residues" evidence="7">
    <location>
        <begin position="789"/>
        <end position="798"/>
    </location>
</feature>
<evidence type="ECO:0000256" key="4">
    <source>
        <dbReference type="ARBA" id="ARBA00023054"/>
    </source>
</evidence>
<dbReference type="Pfam" id="PF05833">
    <property type="entry name" value="NFACT_N"/>
    <property type="match status" value="1"/>
</dbReference>
<dbReference type="Proteomes" id="UP001187682">
    <property type="component" value="Unassembled WGS sequence"/>
</dbReference>
<dbReference type="Pfam" id="PF11923">
    <property type="entry name" value="NFACT-C"/>
    <property type="match status" value="1"/>
</dbReference>
<dbReference type="GO" id="GO:1990112">
    <property type="term" value="C:RQC complex"/>
    <property type="evidence" value="ECO:0007669"/>
    <property type="project" value="TreeGrafter"/>
</dbReference>
<protein>
    <recommendedName>
        <fullName evidence="5">Ribosome quality control complex subunit 2</fullName>
    </recommendedName>
</protein>
<feature type="coiled-coil region" evidence="6">
    <location>
        <begin position="498"/>
        <end position="525"/>
    </location>
</feature>
<evidence type="ECO:0000256" key="6">
    <source>
        <dbReference type="SAM" id="Coils"/>
    </source>
</evidence>
<feature type="compositionally biased region" description="Polar residues" evidence="7">
    <location>
        <begin position="807"/>
        <end position="820"/>
    </location>
</feature>
<evidence type="ECO:0000313" key="10">
    <source>
        <dbReference type="EMBL" id="SPN99955.1"/>
    </source>
</evidence>
<feature type="compositionally biased region" description="Basic and acidic residues" evidence="7">
    <location>
        <begin position="864"/>
        <end position="902"/>
    </location>
</feature>
<evidence type="ECO:0000256" key="7">
    <source>
        <dbReference type="SAM" id="MobiDB-lite"/>
    </source>
</evidence>
<feature type="compositionally biased region" description="Basic residues" evidence="7">
    <location>
        <begin position="1044"/>
        <end position="1054"/>
    </location>
</feature>
<reference evidence="10" key="1">
    <citation type="submission" date="2018-03" db="EMBL/GenBank/DDBJ databases">
        <authorList>
            <person name="Guldener U."/>
        </authorList>
    </citation>
    <scope>NUCLEOTIDE SEQUENCE</scope>
</reference>
<dbReference type="GO" id="GO:0005737">
    <property type="term" value="C:cytoplasm"/>
    <property type="evidence" value="ECO:0007669"/>
    <property type="project" value="UniProtKB-SubCell"/>
</dbReference>
<evidence type="ECO:0000256" key="3">
    <source>
        <dbReference type="ARBA" id="ARBA00022490"/>
    </source>
</evidence>
<feature type="compositionally biased region" description="Basic residues" evidence="7">
    <location>
        <begin position="826"/>
        <end position="840"/>
    </location>
</feature>
<feature type="region of interest" description="Disordered" evidence="7">
    <location>
        <begin position="1029"/>
        <end position="1054"/>
    </location>
</feature>
<dbReference type="GO" id="GO:0000049">
    <property type="term" value="F:tRNA binding"/>
    <property type="evidence" value="ECO:0007669"/>
    <property type="project" value="TreeGrafter"/>
</dbReference>
<dbReference type="GO" id="GO:1990116">
    <property type="term" value="P:ribosome-associated ubiquitin-dependent protein catabolic process"/>
    <property type="evidence" value="ECO:0007669"/>
    <property type="project" value="TreeGrafter"/>
</dbReference>
<dbReference type="InterPro" id="IPR008532">
    <property type="entry name" value="NFACT_RNA-bd"/>
</dbReference>
<comment type="similarity">
    <text evidence="2">Belongs to the NEMF family.</text>
</comment>
<feature type="region of interest" description="Disordered" evidence="7">
    <location>
        <begin position="685"/>
        <end position="902"/>
    </location>
</feature>
<evidence type="ECO:0000259" key="8">
    <source>
        <dbReference type="Pfam" id="PF05670"/>
    </source>
</evidence>
<dbReference type="Pfam" id="PF05670">
    <property type="entry name" value="NFACT-R_1"/>
    <property type="match status" value="1"/>
</dbReference>
<dbReference type="Gene3D" id="2.30.310.10">
    <property type="entry name" value="ibrinogen binding protein from staphylococcus aureus domain"/>
    <property type="match status" value="1"/>
</dbReference>
<dbReference type="GO" id="GO:0072344">
    <property type="term" value="P:rescue of stalled ribosome"/>
    <property type="evidence" value="ECO:0007669"/>
    <property type="project" value="TreeGrafter"/>
</dbReference>
<dbReference type="EMBL" id="ONZQ02000003">
    <property type="protein sequence ID" value="SPN99955.1"/>
    <property type="molecule type" value="Genomic_DNA"/>
</dbReference>
<evidence type="ECO:0000259" key="9">
    <source>
        <dbReference type="Pfam" id="PF11923"/>
    </source>
</evidence>
<feature type="compositionally biased region" description="Gly residues" evidence="7">
    <location>
        <begin position="1032"/>
        <end position="1043"/>
    </location>
</feature>
<gene>
    <name evidence="10" type="ORF">DNG_02807</name>
</gene>
<name>A0AAE8STM0_9PEZI</name>
<feature type="region of interest" description="Disordered" evidence="7">
    <location>
        <begin position="435"/>
        <end position="472"/>
    </location>
</feature>
<dbReference type="FunFam" id="2.30.310.10:FF:000003">
    <property type="entry name" value="Zinc knuckle domain containing protein"/>
    <property type="match status" value="1"/>
</dbReference>
<dbReference type="InterPro" id="IPR051608">
    <property type="entry name" value="RQC_Subunit_NEMF"/>
</dbReference>